<keyword evidence="3" id="KW-1185">Reference proteome</keyword>
<dbReference type="PROSITE" id="PS51257">
    <property type="entry name" value="PROKAR_LIPOPROTEIN"/>
    <property type="match status" value="1"/>
</dbReference>
<dbReference type="Proteomes" id="UP000284868">
    <property type="component" value="Unassembled WGS sequence"/>
</dbReference>
<reference evidence="2 3" key="1">
    <citation type="submission" date="2018-08" db="EMBL/GenBank/DDBJ databases">
        <title>A genome reference for cultivated species of the human gut microbiota.</title>
        <authorList>
            <person name="Zou Y."/>
            <person name="Xue W."/>
            <person name="Luo G."/>
        </authorList>
    </citation>
    <scope>NUCLEOTIDE SEQUENCE [LARGE SCALE GENOMIC DNA]</scope>
    <source>
        <strain evidence="2 3">AF35-6BH</strain>
    </source>
</reference>
<dbReference type="AlphaFoldDB" id="A0A415PN06"/>
<dbReference type="OrthoDB" id="2037232at2"/>
<sequence>MNKKQIILFGSALISLACAFLWFVNWNAEGLFPKDQSTVTMRDIEDHPEKNFTGYPAGEDIASLKSAADFTQINGERDYRTAEPIGIISTDVYSLKPWVKHYRTKTYKGRTTTGSRKAEVIRSAFTMGIDYNRYYLLELSDHSYILAQLSEIEASAISNGVSIKLPIGQKVGLSEQARSYLAPICKQYGVEMNGVFYTFDNQWQKEHHLSVLVVRLVVSVVVWLVLSIGMVLLGNALFLKKEAQ</sequence>
<proteinExistence type="predicted"/>
<keyword evidence="1" id="KW-0812">Transmembrane</keyword>
<evidence type="ECO:0000256" key="1">
    <source>
        <dbReference type="SAM" id="Phobius"/>
    </source>
</evidence>
<comment type="caution">
    <text evidence="2">The sequence shown here is derived from an EMBL/GenBank/DDBJ whole genome shotgun (WGS) entry which is preliminary data.</text>
</comment>
<feature type="transmembrane region" description="Helical" evidence="1">
    <location>
        <begin position="212"/>
        <end position="238"/>
    </location>
</feature>
<feature type="transmembrane region" description="Helical" evidence="1">
    <location>
        <begin position="6"/>
        <end position="24"/>
    </location>
</feature>
<dbReference type="EMBL" id="QRPK01000010">
    <property type="protein sequence ID" value="RHM14078.1"/>
    <property type="molecule type" value="Genomic_DNA"/>
</dbReference>
<keyword evidence="1" id="KW-0472">Membrane</keyword>
<dbReference type="RefSeq" id="WP_118365382.1">
    <property type="nucleotide sequence ID" value="NZ_CAJKGD010000009.1"/>
</dbReference>
<evidence type="ECO:0000313" key="3">
    <source>
        <dbReference type="Proteomes" id="UP000284868"/>
    </source>
</evidence>
<protein>
    <submittedName>
        <fullName evidence="2">Uncharacterized protein</fullName>
    </submittedName>
</protein>
<gene>
    <name evidence="2" type="ORF">DWZ83_03480</name>
</gene>
<keyword evidence="1" id="KW-1133">Transmembrane helix</keyword>
<name>A0A415PN06_9FIRM</name>
<organism evidence="2 3">
    <name type="scientific">Amedibacillus dolichus</name>
    <dbReference type="NCBI Taxonomy" id="31971"/>
    <lineage>
        <taxon>Bacteria</taxon>
        <taxon>Bacillati</taxon>
        <taxon>Bacillota</taxon>
        <taxon>Erysipelotrichia</taxon>
        <taxon>Erysipelotrichales</taxon>
        <taxon>Erysipelotrichaceae</taxon>
        <taxon>Amedibacillus</taxon>
    </lineage>
</organism>
<evidence type="ECO:0000313" key="2">
    <source>
        <dbReference type="EMBL" id="RHM14078.1"/>
    </source>
</evidence>
<accession>A0A415PN06</accession>